<dbReference type="PROSITE" id="PS51352">
    <property type="entry name" value="THIOREDOXIN_2"/>
    <property type="match status" value="1"/>
</dbReference>
<evidence type="ECO:0000256" key="9">
    <source>
        <dbReference type="SAM" id="SignalP"/>
    </source>
</evidence>
<evidence type="ECO:0000256" key="1">
    <source>
        <dbReference type="ARBA" id="ARBA00004418"/>
    </source>
</evidence>
<sequence length="199" mass="22411">MKKIVTFFAALLLSFAVQAERFPEGDYYKVIDLPRSSSPIVTEFFSFYCPHCNDFEPMIGALKKHLDGKAEFEKVPVSFMGGNMGKPMSKAYATMVSLNVDDKLTPVMFNRIHAQRNPPKDEAELRQIFLDNGVSASDFDGTYNSFAVDSMVRRFDKSFKDSGLSGVPTVVVNNKYVVDASKIKDINEYFDLIDSLLKK</sequence>
<comment type="caution">
    <text evidence="11">The sequence shown here is derived from an EMBL/GenBank/DDBJ whole genome shotgun (WGS) entry which is preliminary data.</text>
</comment>
<dbReference type="GO" id="GO:0042597">
    <property type="term" value="C:periplasmic space"/>
    <property type="evidence" value="ECO:0007669"/>
    <property type="project" value="UniProtKB-SubCell"/>
</dbReference>
<reference evidence="11 12" key="1">
    <citation type="journal article" date="2017" name="Elife">
        <title>Extensive horizontal gene transfer in cheese-associated bacteria.</title>
        <authorList>
            <person name="Bonham K.S."/>
            <person name="Wolfe B.E."/>
            <person name="Dutton R.J."/>
        </authorList>
    </citation>
    <scope>NUCLEOTIDE SEQUENCE [LARGE SCALE GENOMIC DNA]</scope>
    <source>
        <strain evidence="11 12">JB196</strain>
    </source>
</reference>
<feature type="chain" id="PRO_5016826129" description="Thiol:disulfide interchange protein" evidence="9">
    <location>
        <begin position="20"/>
        <end position="199"/>
    </location>
</feature>
<evidence type="ECO:0000256" key="7">
    <source>
        <dbReference type="PIRNR" id="PIRNR001488"/>
    </source>
</evidence>
<comment type="similarity">
    <text evidence="2">Belongs to the thioredoxin family. DsbA subfamily.</text>
</comment>
<evidence type="ECO:0000256" key="3">
    <source>
        <dbReference type="ARBA" id="ARBA00022729"/>
    </source>
</evidence>
<evidence type="ECO:0000256" key="2">
    <source>
        <dbReference type="ARBA" id="ARBA00005791"/>
    </source>
</evidence>
<organism evidence="11 12">
    <name type="scientific">Vibrio casei</name>
    <dbReference type="NCBI Taxonomy" id="673372"/>
    <lineage>
        <taxon>Bacteria</taxon>
        <taxon>Pseudomonadati</taxon>
        <taxon>Pseudomonadota</taxon>
        <taxon>Gammaproteobacteria</taxon>
        <taxon>Vibrionales</taxon>
        <taxon>Vibrionaceae</taxon>
        <taxon>Vibrio</taxon>
    </lineage>
</organism>
<dbReference type="GeneID" id="303187360"/>
<dbReference type="GO" id="GO:0015036">
    <property type="term" value="F:disulfide oxidoreductase activity"/>
    <property type="evidence" value="ECO:0007669"/>
    <property type="project" value="UniProtKB-ARBA"/>
</dbReference>
<dbReference type="InterPro" id="IPR017937">
    <property type="entry name" value="Thioredoxin_CS"/>
</dbReference>
<comment type="subcellular location">
    <subcellularLocation>
        <location evidence="1 7">Periplasm</location>
    </subcellularLocation>
</comment>
<dbReference type="EMBL" id="QPGL01000001">
    <property type="protein sequence ID" value="RCS72214.1"/>
    <property type="molecule type" value="Genomic_DNA"/>
</dbReference>
<dbReference type="InterPro" id="IPR023205">
    <property type="entry name" value="DsbA/DsbL"/>
</dbReference>
<dbReference type="PROSITE" id="PS00194">
    <property type="entry name" value="THIOREDOXIN_1"/>
    <property type="match status" value="1"/>
</dbReference>
<dbReference type="Proteomes" id="UP000252479">
    <property type="component" value="Unassembled WGS sequence"/>
</dbReference>
<evidence type="ECO:0000256" key="8">
    <source>
        <dbReference type="PIRSR" id="PIRSR001488-1"/>
    </source>
</evidence>
<dbReference type="AlphaFoldDB" id="A0A368LJY8"/>
<proteinExistence type="inferred from homology"/>
<feature type="disulfide bond" description="Redox-active" evidence="8">
    <location>
        <begin position="49"/>
        <end position="52"/>
    </location>
</feature>
<keyword evidence="6" id="KW-0676">Redox-active center</keyword>
<accession>A0A368LJY8</accession>
<dbReference type="InterPro" id="IPR036249">
    <property type="entry name" value="Thioredoxin-like_sf"/>
</dbReference>
<gene>
    <name evidence="11" type="ORF">CIK83_00440</name>
</gene>
<dbReference type="InterPro" id="IPR013766">
    <property type="entry name" value="Thioredoxin_domain"/>
</dbReference>
<keyword evidence="12" id="KW-1185">Reference proteome</keyword>
<dbReference type="InterPro" id="IPR001853">
    <property type="entry name" value="DSBA-like_thioredoxin_dom"/>
</dbReference>
<evidence type="ECO:0000259" key="10">
    <source>
        <dbReference type="PROSITE" id="PS51352"/>
    </source>
</evidence>
<dbReference type="PANTHER" id="PTHR35891">
    <property type="entry name" value="THIOL:DISULFIDE INTERCHANGE PROTEIN DSBA"/>
    <property type="match status" value="1"/>
</dbReference>
<keyword evidence="4 7" id="KW-0574">Periplasm</keyword>
<evidence type="ECO:0000256" key="6">
    <source>
        <dbReference type="ARBA" id="ARBA00023284"/>
    </source>
</evidence>
<keyword evidence="3 9" id="KW-0732">Signal</keyword>
<dbReference type="PIRSF" id="PIRSF001488">
    <property type="entry name" value="Tdi_protein"/>
    <property type="match status" value="1"/>
</dbReference>
<dbReference type="PANTHER" id="PTHR35891:SF2">
    <property type="entry name" value="THIOL:DISULFIDE INTERCHANGE PROTEIN DSBA"/>
    <property type="match status" value="1"/>
</dbReference>
<feature type="signal peptide" evidence="9">
    <location>
        <begin position="1"/>
        <end position="19"/>
    </location>
</feature>
<keyword evidence="5 7" id="KW-1015">Disulfide bond</keyword>
<dbReference type="CDD" id="cd03019">
    <property type="entry name" value="DsbA_DsbA"/>
    <property type="match status" value="1"/>
</dbReference>
<evidence type="ECO:0000313" key="11">
    <source>
        <dbReference type="EMBL" id="RCS72214.1"/>
    </source>
</evidence>
<evidence type="ECO:0000256" key="4">
    <source>
        <dbReference type="ARBA" id="ARBA00022764"/>
    </source>
</evidence>
<evidence type="ECO:0000313" key="12">
    <source>
        <dbReference type="Proteomes" id="UP000252479"/>
    </source>
</evidence>
<dbReference type="Pfam" id="PF01323">
    <property type="entry name" value="DSBA"/>
    <property type="match status" value="1"/>
</dbReference>
<dbReference type="Gene3D" id="3.40.30.10">
    <property type="entry name" value="Glutaredoxin"/>
    <property type="match status" value="1"/>
</dbReference>
<feature type="domain" description="Thioredoxin" evidence="10">
    <location>
        <begin position="6"/>
        <end position="198"/>
    </location>
</feature>
<dbReference type="SUPFAM" id="SSF52833">
    <property type="entry name" value="Thioredoxin-like"/>
    <property type="match status" value="1"/>
</dbReference>
<dbReference type="RefSeq" id="WP_086959145.1">
    <property type="nucleotide sequence ID" value="NZ_FUKS01000008.1"/>
</dbReference>
<name>A0A368LJY8_9VIBR</name>
<protein>
    <recommendedName>
        <fullName evidence="7">Thiol:disulfide interchange protein</fullName>
    </recommendedName>
</protein>
<evidence type="ECO:0000256" key="5">
    <source>
        <dbReference type="ARBA" id="ARBA00023157"/>
    </source>
</evidence>
<dbReference type="InterPro" id="IPR050824">
    <property type="entry name" value="Thiol_disulfide_DsbA"/>
</dbReference>